<protein>
    <submittedName>
        <fullName evidence="1">Uncharacterized protein</fullName>
    </submittedName>
</protein>
<dbReference type="Proteomes" id="UP001732700">
    <property type="component" value="Chromosome 3A"/>
</dbReference>
<evidence type="ECO:0000313" key="1">
    <source>
        <dbReference type="EnsemblPlants" id="AVESA.00010b.r2.3AG0447760.1.CDS"/>
    </source>
</evidence>
<keyword evidence="2" id="KW-1185">Reference proteome</keyword>
<proteinExistence type="predicted"/>
<sequence length="330" mass="35600">MVVLASTPAVDNIPLLRSPDPGDYFAGMPVVDLSSPGAPKAIAHACERFGFFKLVNHGVPLDTMERLESEAVRFFSQSQAEKDRSGPAYPFGYGSKRIGLNGDMGWLEYLLLAVDSASLSGACPVPTCPVFRAALNEYIAAVRKVAVRVMEAMAEALGIAPLDALSAMVTAEGSDQVFRVNHYPPCHALQGLGCSATGFGEHTDPQLVSLLRSNGTSGLQIALQDGRWVSVPSDRDALFVNVGDSLQVLTNGRFKSVKHRVVANSLKSRVSLIYFGGPPLAQRIAPLPQLLGRGELGEQQSAYKDFTWSEYKKAAYKSRLGDNRLAQFLK</sequence>
<name>A0ACD5VGW8_AVESA</name>
<dbReference type="EnsemblPlants" id="AVESA.00010b.r2.3AG0447760.1">
    <property type="protein sequence ID" value="AVESA.00010b.r2.3AG0447760.1.CDS"/>
    <property type="gene ID" value="AVESA.00010b.r2.3AG0447760"/>
</dbReference>
<accession>A0ACD5VGW8</accession>
<evidence type="ECO:0000313" key="2">
    <source>
        <dbReference type="Proteomes" id="UP001732700"/>
    </source>
</evidence>
<organism evidence="1 2">
    <name type="scientific">Avena sativa</name>
    <name type="common">Oat</name>
    <dbReference type="NCBI Taxonomy" id="4498"/>
    <lineage>
        <taxon>Eukaryota</taxon>
        <taxon>Viridiplantae</taxon>
        <taxon>Streptophyta</taxon>
        <taxon>Embryophyta</taxon>
        <taxon>Tracheophyta</taxon>
        <taxon>Spermatophyta</taxon>
        <taxon>Magnoliopsida</taxon>
        <taxon>Liliopsida</taxon>
        <taxon>Poales</taxon>
        <taxon>Poaceae</taxon>
        <taxon>BOP clade</taxon>
        <taxon>Pooideae</taxon>
        <taxon>Poodae</taxon>
        <taxon>Poeae</taxon>
        <taxon>Poeae Chloroplast Group 1 (Aveneae type)</taxon>
        <taxon>Aveninae</taxon>
        <taxon>Avena</taxon>
    </lineage>
</organism>
<reference evidence="1" key="2">
    <citation type="submission" date="2025-09" db="UniProtKB">
        <authorList>
            <consortium name="EnsemblPlants"/>
        </authorList>
    </citation>
    <scope>IDENTIFICATION</scope>
</reference>
<reference evidence="1" key="1">
    <citation type="submission" date="2021-05" db="EMBL/GenBank/DDBJ databases">
        <authorList>
            <person name="Scholz U."/>
            <person name="Mascher M."/>
            <person name="Fiebig A."/>
        </authorList>
    </citation>
    <scope>NUCLEOTIDE SEQUENCE [LARGE SCALE GENOMIC DNA]</scope>
</reference>